<proteinExistence type="predicted"/>
<dbReference type="EMBL" id="JACEFB010000002">
    <property type="protein sequence ID" value="MBA2225694.1"/>
    <property type="molecule type" value="Genomic_DNA"/>
</dbReference>
<dbReference type="InterPro" id="IPR011519">
    <property type="entry name" value="UnbV_ASPIC"/>
</dbReference>
<evidence type="ECO:0000256" key="1">
    <source>
        <dbReference type="ARBA" id="ARBA00022729"/>
    </source>
</evidence>
<comment type="caution">
    <text evidence="3">The sequence shown here is derived from an EMBL/GenBank/DDBJ whole genome shotgun (WGS) entry which is preliminary data.</text>
</comment>
<protein>
    <submittedName>
        <fullName evidence="3">CRTAC1 family protein</fullName>
    </submittedName>
</protein>
<dbReference type="Pfam" id="PF07593">
    <property type="entry name" value="UnbV_ASPIC"/>
    <property type="match status" value="1"/>
</dbReference>
<name>A0A7V8VCV8_9BACT</name>
<sequence>MTYQHKIVLFIAVIVLAAGGVAAWRWWPRRSADQAPPVIEAVRERPAIPVPAVPFRDATAEANIQFQHFNGAYGLKLLPETMGPGVCVLDYDNDGWQDILLINGCPWPGQDWPNGSPQPCLKLYRNTGNGRFTDVTQAAGLQTFQFYGLGACAGDFDNDGYIDLFVTGVGGCHLFHNVAGNGGQRRFEEVATRMGLPPSGGWPSSATAGSFDKHAEPIEFATSATFVDYDRDGWLDLFLCRYVTWSPAIDLAIDSTLTGIGRAYLQPQQFEGSQCALYRNHGGKRFEDVSEAAGVTVYEREGTDATARRRSVAKALGVVVCDPDEDGWPDLLVANDTVRNFFFHNVADGQGGRRYVEKGQEAGAAYAEARARGAMGIDWGEYLPGRRGAVIANFANEPITFLTVADRQRPRFIDSALAVGLAGPSRFWLKFGIFFWDYDLDGRLDLLVCNGHLEPEISKVQAQQSYAQPVLLFWNTGDSQRLWEPVTAAAAGSELFQPLVGRGCAYLDYDGDGDLDVLLVANNGPVRLLRNEQKLGHRWLRLTLEGDGVTSNRSAIGAVITVEAGGQVYQREVEGGRSYLSQCELPVTIGLGQLAADQVEKVTVRWPASPGAPPQVWQHLKVNTAYRLRQGQSQAEILCELGLP</sequence>
<dbReference type="Pfam" id="PF13517">
    <property type="entry name" value="FG-GAP_3"/>
    <property type="match status" value="2"/>
</dbReference>
<dbReference type="Gene3D" id="2.130.10.130">
    <property type="entry name" value="Integrin alpha, N-terminal"/>
    <property type="match status" value="1"/>
</dbReference>
<dbReference type="InterPro" id="IPR027039">
    <property type="entry name" value="Crtac1"/>
</dbReference>
<organism evidence="3 4">
    <name type="scientific">Thermogemmata fonticola</name>
    <dbReference type="NCBI Taxonomy" id="2755323"/>
    <lineage>
        <taxon>Bacteria</taxon>
        <taxon>Pseudomonadati</taxon>
        <taxon>Planctomycetota</taxon>
        <taxon>Planctomycetia</taxon>
        <taxon>Gemmatales</taxon>
        <taxon>Gemmataceae</taxon>
        <taxon>Thermogemmata</taxon>
    </lineage>
</organism>
<dbReference type="InterPro" id="IPR028994">
    <property type="entry name" value="Integrin_alpha_N"/>
</dbReference>
<reference evidence="3 4" key="1">
    <citation type="submission" date="2020-07" db="EMBL/GenBank/DDBJ databases">
        <title>Thermogemmata thermophila gen. nov., sp. nov., a novel moderate thermophilic planctomycete from a Kamchatka hot spring.</title>
        <authorList>
            <person name="Elcheninov A.G."/>
            <person name="Podosokorskaya O.A."/>
            <person name="Kovaleva O.L."/>
            <person name="Novikov A."/>
            <person name="Bonch-Osmolovskaya E.A."/>
            <person name="Toshchakov S.V."/>
            <person name="Kublanov I.V."/>
        </authorList>
    </citation>
    <scope>NUCLEOTIDE SEQUENCE [LARGE SCALE GENOMIC DNA]</scope>
    <source>
        <strain evidence="3 4">2918</strain>
    </source>
</reference>
<keyword evidence="4" id="KW-1185">Reference proteome</keyword>
<dbReference type="PANTHER" id="PTHR16026:SF0">
    <property type="entry name" value="CARTILAGE ACIDIC PROTEIN 1"/>
    <property type="match status" value="1"/>
</dbReference>
<dbReference type="AlphaFoldDB" id="A0A7V8VCV8"/>
<keyword evidence="1" id="KW-0732">Signal</keyword>
<dbReference type="SUPFAM" id="SSF69318">
    <property type="entry name" value="Integrin alpha N-terminal domain"/>
    <property type="match status" value="1"/>
</dbReference>
<dbReference type="PANTHER" id="PTHR16026">
    <property type="entry name" value="CARTILAGE ACIDIC PROTEIN 1"/>
    <property type="match status" value="1"/>
</dbReference>
<evidence type="ECO:0000259" key="2">
    <source>
        <dbReference type="Pfam" id="PF07593"/>
    </source>
</evidence>
<accession>A0A7V8VCV8</accession>
<dbReference type="RefSeq" id="WP_194537092.1">
    <property type="nucleotide sequence ID" value="NZ_JACEFB010000002.1"/>
</dbReference>
<evidence type="ECO:0000313" key="4">
    <source>
        <dbReference type="Proteomes" id="UP000542342"/>
    </source>
</evidence>
<feature type="domain" description="ASPIC/UnbV" evidence="2">
    <location>
        <begin position="555"/>
        <end position="626"/>
    </location>
</feature>
<dbReference type="InterPro" id="IPR013517">
    <property type="entry name" value="FG-GAP"/>
</dbReference>
<evidence type="ECO:0000313" key="3">
    <source>
        <dbReference type="EMBL" id="MBA2225694.1"/>
    </source>
</evidence>
<gene>
    <name evidence="3" type="ORF">H0921_05900</name>
</gene>
<dbReference type="Proteomes" id="UP000542342">
    <property type="component" value="Unassembled WGS sequence"/>
</dbReference>